<evidence type="ECO:0000313" key="1">
    <source>
        <dbReference type="EMBL" id="KAF7716344.1"/>
    </source>
</evidence>
<evidence type="ECO:0000313" key="2">
    <source>
        <dbReference type="Proteomes" id="UP000631181"/>
    </source>
</evidence>
<dbReference type="Proteomes" id="UP000631181">
    <property type="component" value="Unassembled WGS sequence"/>
</dbReference>
<dbReference type="EMBL" id="WIWV01000042">
    <property type="protein sequence ID" value="KAF7716344.1"/>
    <property type="molecule type" value="Genomic_DNA"/>
</dbReference>
<name>A0A8J8W3I4_9EURO</name>
<dbReference type="AlphaFoldDB" id="A0A8J8W3I4"/>
<gene>
    <name evidence="1" type="ORF">PECM_005766</name>
</gene>
<organism evidence="1 2">
    <name type="scientific">Penicillium ucsense</name>
    <dbReference type="NCBI Taxonomy" id="2839758"/>
    <lineage>
        <taxon>Eukaryota</taxon>
        <taxon>Fungi</taxon>
        <taxon>Dikarya</taxon>
        <taxon>Ascomycota</taxon>
        <taxon>Pezizomycotina</taxon>
        <taxon>Eurotiomycetes</taxon>
        <taxon>Eurotiomycetidae</taxon>
        <taxon>Eurotiales</taxon>
        <taxon>Aspergillaceae</taxon>
        <taxon>Penicillium</taxon>
    </lineage>
</organism>
<accession>A0A8J8W3I4</accession>
<proteinExistence type="predicted"/>
<dbReference type="OrthoDB" id="4496865at2759"/>
<reference evidence="1" key="1">
    <citation type="journal article" date="2020" name="Front. Microbiol.">
        <title>Gene regulatory networks of Penicillium echinulatum 2HH and Penicillium oxalicum 114-2 inferred by a computational biology approach.</title>
        <authorList>
            <person name="Lenz A.R."/>
            <person name="Galan-Vasquez E."/>
            <person name="Balbinot E."/>
            <person name="De Abreu F.P."/>
            <person name="De Oliveira N.S."/>
            <person name="Da Rosa L.O."/>
            <person name="De Avila E Silva S."/>
            <person name="Camassola M."/>
            <person name="Dillon A.J.P."/>
            <person name="Perez-Rueda E."/>
        </authorList>
    </citation>
    <scope>NUCLEOTIDE SEQUENCE</scope>
    <source>
        <strain evidence="1">S1M29</strain>
    </source>
</reference>
<protein>
    <submittedName>
        <fullName evidence="1">Uncharacterized protein</fullName>
    </submittedName>
</protein>
<keyword evidence="2" id="KW-1185">Reference proteome</keyword>
<sequence length="378" mass="40900">MASSSEARPLLEIAIDLEIEYNRGLSQRASFTLASVGFRSQADMISSSIAFLALSLVGSAVALDRTTSVVAGVAQYTGRTVDVYSPLPTLIYNCDNLPSICKNVQEYLDDPGNNVQMGSGLDFHYDSYGPSTNTRRSASCPGNLRWTQSLSYPCGSDPAQPRVMPGNLPARVGPLATWPNPQFMMEIPNMLGTGPSGMRYTCDEFPAASWIEGGVNNQPPYTHVYCAPKAVSCQSNIWRALQQSSPNYPNVQSEQDWQGRAHVLLGNYATKRNNNNPVMKFHFTTTALGAGSAATAAQVVLPSFDTTADRTANVNTKRDSMKKVEGGFHCTGQFCHELGAAGFDFQVPAPSPSFELFNEEANPTQPDSPHATLHIITN</sequence>
<comment type="caution">
    <text evidence="1">The sequence shown here is derived from an EMBL/GenBank/DDBJ whole genome shotgun (WGS) entry which is preliminary data.</text>
</comment>